<feature type="chain" id="PRO_5045855890" description="Lipoprotein" evidence="2">
    <location>
        <begin position="24"/>
        <end position="192"/>
    </location>
</feature>
<evidence type="ECO:0008006" key="5">
    <source>
        <dbReference type="Google" id="ProtNLM"/>
    </source>
</evidence>
<evidence type="ECO:0000313" key="3">
    <source>
        <dbReference type="EMBL" id="QUX20183.1"/>
    </source>
</evidence>
<keyword evidence="4" id="KW-1185">Reference proteome</keyword>
<accession>A0ABX8BIF9</accession>
<dbReference type="Proteomes" id="UP000676079">
    <property type="component" value="Chromosome"/>
</dbReference>
<protein>
    <recommendedName>
        <fullName evidence="5">Lipoprotein</fullName>
    </recommendedName>
</protein>
<organism evidence="3 4">
    <name type="scientific">Nocardiopsis changdeensis</name>
    <dbReference type="NCBI Taxonomy" id="2831969"/>
    <lineage>
        <taxon>Bacteria</taxon>
        <taxon>Bacillati</taxon>
        <taxon>Actinomycetota</taxon>
        <taxon>Actinomycetes</taxon>
        <taxon>Streptosporangiales</taxon>
        <taxon>Nocardiopsidaceae</taxon>
        <taxon>Nocardiopsis</taxon>
    </lineage>
</organism>
<name>A0ABX8BIF9_9ACTN</name>
<feature type="region of interest" description="Disordered" evidence="1">
    <location>
        <begin position="36"/>
        <end position="76"/>
    </location>
</feature>
<dbReference type="PROSITE" id="PS51257">
    <property type="entry name" value="PROKAR_LIPOPROTEIN"/>
    <property type="match status" value="1"/>
</dbReference>
<sequence length="192" mass="19346">MRNVPLRNLPSRLVLLAPIALLAACSSPGPGLEFLPAGSGYGTGPGPTTPPPEAPSPRVDPSALPGTEPAGTPFGEPVAVPFPVGAYEHEYDGTADVLYTVDDVAATAPGTVGFSLTVEVPDLGRVFGMGNMAVTCDAGDGPVAAGIDDAPGEAEAGTHAFAMECPVPEESVELLVAVEHHGEHLEFTGVPG</sequence>
<evidence type="ECO:0000256" key="2">
    <source>
        <dbReference type="SAM" id="SignalP"/>
    </source>
</evidence>
<gene>
    <name evidence="3" type="ORF">KGD84_16685</name>
</gene>
<proteinExistence type="predicted"/>
<reference evidence="3 4" key="1">
    <citation type="submission" date="2021-05" db="EMBL/GenBank/DDBJ databases">
        <title>Direct Submission.</title>
        <authorList>
            <person name="Li K."/>
            <person name="Gao J."/>
        </authorList>
    </citation>
    <scope>NUCLEOTIDE SEQUENCE [LARGE SCALE GENOMIC DNA]</scope>
    <source>
        <strain evidence="3 4">Mg02</strain>
    </source>
</reference>
<dbReference type="RefSeq" id="WP_220561376.1">
    <property type="nucleotide sequence ID" value="NZ_CP074133.1"/>
</dbReference>
<evidence type="ECO:0000256" key="1">
    <source>
        <dbReference type="SAM" id="MobiDB-lite"/>
    </source>
</evidence>
<feature type="signal peptide" evidence="2">
    <location>
        <begin position="1"/>
        <end position="23"/>
    </location>
</feature>
<dbReference type="EMBL" id="CP074133">
    <property type="protein sequence ID" value="QUX20183.1"/>
    <property type="molecule type" value="Genomic_DNA"/>
</dbReference>
<evidence type="ECO:0000313" key="4">
    <source>
        <dbReference type="Proteomes" id="UP000676079"/>
    </source>
</evidence>
<keyword evidence="2" id="KW-0732">Signal</keyword>